<evidence type="ECO:0000256" key="1">
    <source>
        <dbReference type="SAM" id="Phobius"/>
    </source>
</evidence>
<keyword evidence="1" id="KW-0472">Membrane</keyword>
<name>A0A8C0WAY0_CASCN</name>
<dbReference type="AlphaFoldDB" id="A0A8C0WAY0"/>
<organism evidence="2">
    <name type="scientific">Castor canadensis</name>
    <name type="common">American beaver</name>
    <dbReference type="NCBI Taxonomy" id="51338"/>
    <lineage>
        <taxon>Eukaryota</taxon>
        <taxon>Metazoa</taxon>
        <taxon>Chordata</taxon>
        <taxon>Craniata</taxon>
        <taxon>Vertebrata</taxon>
        <taxon>Euteleostomi</taxon>
        <taxon>Mammalia</taxon>
        <taxon>Eutheria</taxon>
        <taxon>Euarchontoglires</taxon>
        <taxon>Glires</taxon>
        <taxon>Rodentia</taxon>
        <taxon>Castorimorpha</taxon>
        <taxon>Castoridae</taxon>
        <taxon>Castor</taxon>
    </lineage>
</organism>
<reference evidence="2" key="1">
    <citation type="submission" date="2023-09" db="UniProtKB">
        <authorList>
            <consortium name="Ensembl"/>
        </authorList>
    </citation>
    <scope>IDENTIFICATION</scope>
</reference>
<dbReference type="PANTHER" id="PTHR10306:SF9">
    <property type="entry name" value="SYNAPTOPHYSIN-LIKE PROTEIN 1"/>
    <property type="match status" value="1"/>
</dbReference>
<sequence length="102" mass="11618">LADFILTLGSQFIFFLPDLTDTKIATRPNIVQKFLPCDQPDVKCYLAETNKGSLNVSMMFWFLNVILWGWNAWFVYKETSSNSQSNTLLFHSQGGVPLPARI</sequence>
<feature type="transmembrane region" description="Helical" evidence="1">
    <location>
        <begin position="58"/>
        <end position="76"/>
    </location>
</feature>
<proteinExistence type="predicted"/>
<protein>
    <submittedName>
        <fullName evidence="2">Uncharacterized protein</fullName>
    </submittedName>
</protein>
<dbReference type="Ensembl" id="ENSCCNT00000010369.1">
    <property type="protein sequence ID" value="ENSCCNP00000007849.1"/>
    <property type="gene ID" value="ENSCCNG00000008335.1"/>
</dbReference>
<evidence type="ECO:0000313" key="2">
    <source>
        <dbReference type="Ensembl" id="ENSCCNP00000007849.1"/>
    </source>
</evidence>
<keyword evidence="1" id="KW-1133">Transmembrane helix</keyword>
<dbReference type="GO" id="GO:0030672">
    <property type="term" value="C:synaptic vesicle membrane"/>
    <property type="evidence" value="ECO:0007669"/>
    <property type="project" value="TreeGrafter"/>
</dbReference>
<dbReference type="InterPro" id="IPR001285">
    <property type="entry name" value="Synaptophysin/porin"/>
</dbReference>
<accession>A0A8C0WAY0</accession>
<dbReference type="PANTHER" id="PTHR10306">
    <property type="entry name" value="SYNAPTOPHYSIN"/>
    <property type="match status" value="1"/>
</dbReference>
<keyword evidence="1" id="KW-0812">Transmembrane</keyword>